<dbReference type="Proteomes" id="UP000541444">
    <property type="component" value="Unassembled WGS sequence"/>
</dbReference>
<name>A0A7J7LBA5_9MAGN</name>
<keyword evidence="2" id="KW-1185">Reference proteome</keyword>
<evidence type="ECO:0000313" key="2">
    <source>
        <dbReference type="Proteomes" id="UP000541444"/>
    </source>
</evidence>
<feature type="non-terminal residue" evidence="1">
    <location>
        <position position="1"/>
    </location>
</feature>
<evidence type="ECO:0000313" key="1">
    <source>
        <dbReference type="EMBL" id="KAF6139937.1"/>
    </source>
</evidence>
<accession>A0A7J7LBA5</accession>
<dbReference type="AlphaFoldDB" id="A0A7J7LBA5"/>
<sequence length="91" mass="11205">LWNFGPEPYFARTSWVLFERPDNLYRVLNQLVVKSFERLWRRLSDSGGVLILRHCFTSRCVLFYNFEFPLYKWRLGYLLYYVKSERVLREA</sequence>
<comment type="caution">
    <text evidence="1">The sequence shown here is derived from an EMBL/GenBank/DDBJ whole genome shotgun (WGS) entry which is preliminary data.</text>
</comment>
<proteinExistence type="predicted"/>
<reference evidence="1 2" key="1">
    <citation type="journal article" date="2020" name="IScience">
        <title>Genome Sequencing of the Endangered Kingdonia uniflora (Circaeasteraceae, Ranunculales) Reveals Potential Mechanisms of Evolutionary Specialization.</title>
        <authorList>
            <person name="Sun Y."/>
            <person name="Deng T."/>
            <person name="Zhang A."/>
            <person name="Moore M.J."/>
            <person name="Landis J.B."/>
            <person name="Lin N."/>
            <person name="Zhang H."/>
            <person name="Zhang X."/>
            <person name="Huang J."/>
            <person name="Zhang X."/>
            <person name="Sun H."/>
            <person name="Wang H."/>
        </authorList>
    </citation>
    <scope>NUCLEOTIDE SEQUENCE [LARGE SCALE GENOMIC DNA]</scope>
    <source>
        <strain evidence="1">TB1705</strain>
        <tissue evidence="1">Leaf</tissue>
    </source>
</reference>
<dbReference type="EMBL" id="JACGCM010002430">
    <property type="protein sequence ID" value="KAF6139937.1"/>
    <property type="molecule type" value="Genomic_DNA"/>
</dbReference>
<organism evidence="1 2">
    <name type="scientific">Kingdonia uniflora</name>
    <dbReference type="NCBI Taxonomy" id="39325"/>
    <lineage>
        <taxon>Eukaryota</taxon>
        <taxon>Viridiplantae</taxon>
        <taxon>Streptophyta</taxon>
        <taxon>Embryophyta</taxon>
        <taxon>Tracheophyta</taxon>
        <taxon>Spermatophyta</taxon>
        <taxon>Magnoliopsida</taxon>
        <taxon>Ranunculales</taxon>
        <taxon>Circaeasteraceae</taxon>
        <taxon>Kingdonia</taxon>
    </lineage>
</organism>
<gene>
    <name evidence="1" type="ORF">GIB67_035085</name>
</gene>
<protein>
    <submittedName>
        <fullName evidence="1">Uncharacterized protein</fullName>
    </submittedName>
</protein>